<dbReference type="GO" id="GO:0046872">
    <property type="term" value="F:metal ion binding"/>
    <property type="evidence" value="ECO:0007669"/>
    <property type="project" value="UniProtKB-KW"/>
</dbReference>
<dbReference type="SUPFAM" id="SSF53649">
    <property type="entry name" value="Alkaline phosphatase-like"/>
    <property type="match status" value="1"/>
</dbReference>
<keyword evidence="3 6" id="KW-0378">Hydrolase</keyword>
<dbReference type="PROSITE" id="PS00149">
    <property type="entry name" value="SULFATASE_2"/>
    <property type="match status" value="1"/>
</dbReference>
<dbReference type="AlphaFoldDB" id="A0A7X9S0L5"/>
<reference evidence="6 7" key="1">
    <citation type="submission" date="2020-04" db="EMBL/GenBank/DDBJ databases">
        <title>Flammeovirga sp. SR4, a novel species isolated from seawater.</title>
        <authorList>
            <person name="Wang X."/>
        </authorList>
    </citation>
    <scope>NUCLEOTIDE SEQUENCE [LARGE SCALE GENOMIC DNA]</scope>
    <source>
        <strain evidence="6 7">ATCC 23126</strain>
    </source>
</reference>
<keyword evidence="2" id="KW-0479">Metal-binding</keyword>
<organism evidence="6 7">
    <name type="scientific">Flammeovirga aprica JL-4</name>
    <dbReference type="NCBI Taxonomy" id="694437"/>
    <lineage>
        <taxon>Bacteria</taxon>
        <taxon>Pseudomonadati</taxon>
        <taxon>Bacteroidota</taxon>
        <taxon>Cytophagia</taxon>
        <taxon>Cytophagales</taxon>
        <taxon>Flammeovirgaceae</taxon>
        <taxon>Flammeovirga</taxon>
    </lineage>
</organism>
<gene>
    <name evidence="6" type="ORF">HHU12_29540</name>
</gene>
<evidence type="ECO:0000256" key="1">
    <source>
        <dbReference type="ARBA" id="ARBA00008779"/>
    </source>
</evidence>
<name>A0A7X9S0L5_9BACT</name>
<accession>A0A7X9S0L5</accession>
<dbReference type="Pfam" id="PF00884">
    <property type="entry name" value="Sulfatase"/>
    <property type="match status" value="1"/>
</dbReference>
<dbReference type="Gene3D" id="3.40.720.10">
    <property type="entry name" value="Alkaline Phosphatase, subunit A"/>
    <property type="match status" value="1"/>
</dbReference>
<comment type="caution">
    <text evidence="6">The sequence shown here is derived from an EMBL/GenBank/DDBJ whole genome shotgun (WGS) entry which is preliminary data.</text>
</comment>
<dbReference type="Gene3D" id="3.30.1120.10">
    <property type="match status" value="1"/>
</dbReference>
<dbReference type="PANTHER" id="PTHR42693:SF53">
    <property type="entry name" value="ENDO-4-O-SULFATASE"/>
    <property type="match status" value="1"/>
</dbReference>
<dbReference type="GO" id="GO:0004065">
    <property type="term" value="F:arylsulfatase activity"/>
    <property type="evidence" value="ECO:0007669"/>
    <property type="project" value="TreeGrafter"/>
</dbReference>
<comment type="similarity">
    <text evidence="1">Belongs to the sulfatase family.</text>
</comment>
<keyword evidence="6" id="KW-0808">Transferase</keyword>
<evidence type="ECO:0000313" key="7">
    <source>
        <dbReference type="Proteomes" id="UP000576082"/>
    </source>
</evidence>
<dbReference type="GO" id="GO:0016740">
    <property type="term" value="F:transferase activity"/>
    <property type="evidence" value="ECO:0007669"/>
    <property type="project" value="UniProtKB-KW"/>
</dbReference>
<sequence length="497" mass="56371">MKTYKQKILSLLFFLTVFNHHFNAQHQKDERPNIIVILADDLGYGDVGFTGCEDIKTPQLDALAENGVVCTNAYVTHPYCGPSRAGILTGRHQARFGMEVNPTNSPFDLHMGLPLEEQTFGERLKTVGYRTAIIGKWHMGGAPPYHPNNRGFDHFYGFLSGGHSYFPSGVNAISPLVNKNGNPNYCANEGDYKPLWRNNGAGEFNEYLTKALSRDAAEFVKSSNKPFLLYLAYNAPHQPLEAPKKTIEKYNHIENKYRRTYAAMIDEMDQGIGMLIQALKEAGKYENTIIFFLSDNGGDRAIKPWQPVHYTSNYPFKNGKGSFFEGGVHVPFLIHWPKGIEKPQQFEGLVSSLDIASTAYALAGVDTANAKLDGVDLIPFMQQDKKGSPHEAIFWREYEGKTFAVRTLDSKYLLNKINGEPQLFDMKKDPYEDNNIVSKNAKKRKQIAALWNVWNADNKSVIWLQSSDYQKRRLQLYDQLHQEMLEKASKRKPVLIE</sequence>
<dbReference type="InterPro" id="IPR017850">
    <property type="entry name" value="Alkaline_phosphatase_core_sf"/>
</dbReference>
<dbReference type="PANTHER" id="PTHR42693">
    <property type="entry name" value="ARYLSULFATASE FAMILY MEMBER"/>
    <property type="match status" value="1"/>
</dbReference>
<dbReference type="InterPro" id="IPR024607">
    <property type="entry name" value="Sulfatase_CS"/>
</dbReference>
<keyword evidence="7" id="KW-1185">Reference proteome</keyword>
<proteinExistence type="inferred from homology"/>
<dbReference type="Proteomes" id="UP000576082">
    <property type="component" value="Unassembled WGS sequence"/>
</dbReference>
<keyword evidence="4" id="KW-0106">Calcium</keyword>
<dbReference type="InterPro" id="IPR050738">
    <property type="entry name" value="Sulfatase"/>
</dbReference>
<dbReference type="EMBL" id="JABANE010000137">
    <property type="protein sequence ID" value="NME72141.1"/>
    <property type="molecule type" value="Genomic_DNA"/>
</dbReference>
<evidence type="ECO:0000256" key="2">
    <source>
        <dbReference type="ARBA" id="ARBA00022723"/>
    </source>
</evidence>
<evidence type="ECO:0000256" key="4">
    <source>
        <dbReference type="ARBA" id="ARBA00022837"/>
    </source>
</evidence>
<dbReference type="InterPro" id="IPR000917">
    <property type="entry name" value="Sulfatase_N"/>
</dbReference>
<evidence type="ECO:0000259" key="5">
    <source>
        <dbReference type="Pfam" id="PF00884"/>
    </source>
</evidence>
<protein>
    <submittedName>
        <fullName evidence="6">Sulfatase-like hydrolase/transferase</fullName>
    </submittedName>
</protein>
<evidence type="ECO:0000256" key="3">
    <source>
        <dbReference type="ARBA" id="ARBA00022801"/>
    </source>
</evidence>
<feature type="domain" description="Sulfatase N-terminal" evidence="5">
    <location>
        <begin position="32"/>
        <end position="365"/>
    </location>
</feature>
<dbReference type="RefSeq" id="WP_169660335.1">
    <property type="nucleotide sequence ID" value="NZ_JABANE010000137.1"/>
</dbReference>
<evidence type="ECO:0000313" key="6">
    <source>
        <dbReference type="EMBL" id="NME72141.1"/>
    </source>
</evidence>